<feature type="compositionally biased region" description="Polar residues" evidence="1">
    <location>
        <begin position="264"/>
        <end position="274"/>
    </location>
</feature>
<keyword evidence="2" id="KW-0732">Signal</keyword>
<protein>
    <submittedName>
        <fullName evidence="4">Uncharacterized protein</fullName>
    </submittedName>
</protein>
<dbReference type="EMBL" id="CAJNOQ010007668">
    <property type="protein sequence ID" value="CAF1175465.1"/>
    <property type="molecule type" value="Genomic_DNA"/>
</dbReference>
<reference evidence="4" key="1">
    <citation type="submission" date="2021-02" db="EMBL/GenBank/DDBJ databases">
        <authorList>
            <person name="Nowell W R."/>
        </authorList>
    </citation>
    <scope>NUCLEOTIDE SEQUENCE</scope>
</reference>
<name>A0A814UR10_9BILA</name>
<gene>
    <name evidence="4" type="ORF">GPM918_LOCUS22416</name>
    <name evidence="3" type="ORF">OVA965_LOCUS9265</name>
    <name evidence="6" type="ORF">SRO942_LOCUS22414</name>
    <name evidence="5" type="ORF">TMI583_LOCUS9261</name>
</gene>
<evidence type="ECO:0000313" key="6">
    <source>
        <dbReference type="EMBL" id="CAF3939454.1"/>
    </source>
</evidence>
<sequence>MLALAWIPMWIHALTGCFHVLNHMTEQTIAEVFLKLDHICTHCDQGVQVDHDSTGRWPLQSVNSNPISTTMVTATALALPSDSSLGRKVSNASTTSSGAYSELSRSCGEDSTDSALYSHFIIKCNLNSSQTTTIPKVPQANTSFSPRVKITSHQSPLLQQPPSTIDIRTSRFDQTSTSTLFTHKQKDTLSVKEYNRLKASPNLTVTSYDFSSSASAPEFSLEADDDKSSNENEEEEVEEDNFEQDRNITDNTTVDYNTKIPASARQSSQSNPSPQVRKKLFDDASKRQIPRSKSEVNTIPPLLTNQQKLPRTMIIIDNWNNCL</sequence>
<evidence type="ECO:0000313" key="3">
    <source>
        <dbReference type="EMBL" id="CAF0893817.1"/>
    </source>
</evidence>
<feature type="region of interest" description="Disordered" evidence="1">
    <location>
        <begin position="216"/>
        <end position="293"/>
    </location>
</feature>
<organism evidence="4 7">
    <name type="scientific">Didymodactylos carnosus</name>
    <dbReference type="NCBI Taxonomy" id="1234261"/>
    <lineage>
        <taxon>Eukaryota</taxon>
        <taxon>Metazoa</taxon>
        <taxon>Spiralia</taxon>
        <taxon>Gnathifera</taxon>
        <taxon>Rotifera</taxon>
        <taxon>Eurotatoria</taxon>
        <taxon>Bdelloidea</taxon>
        <taxon>Philodinida</taxon>
        <taxon>Philodinidae</taxon>
        <taxon>Didymodactylos</taxon>
    </lineage>
</organism>
<comment type="caution">
    <text evidence="4">The sequence shown here is derived from an EMBL/GenBank/DDBJ whole genome shotgun (WGS) entry which is preliminary data.</text>
</comment>
<accession>A0A814UR10</accession>
<feature type="compositionally biased region" description="Acidic residues" evidence="1">
    <location>
        <begin position="221"/>
        <end position="242"/>
    </location>
</feature>
<proteinExistence type="predicted"/>
<evidence type="ECO:0000256" key="2">
    <source>
        <dbReference type="SAM" id="SignalP"/>
    </source>
</evidence>
<dbReference type="Proteomes" id="UP000663829">
    <property type="component" value="Unassembled WGS sequence"/>
</dbReference>
<dbReference type="EMBL" id="CAJNOK010003244">
    <property type="protein sequence ID" value="CAF0893817.1"/>
    <property type="molecule type" value="Genomic_DNA"/>
</dbReference>
<dbReference type="EMBL" id="CAJOBC010007668">
    <property type="protein sequence ID" value="CAF3939454.1"/>
    <property type="molecule type" value="Genomic_DNA"/>
</dbReference>
<evidence type="ECO:0000313" key="5">
    <source>
        <dbReference type="EMBL" id="CAF3675624.1"/>
    </source>
</evidence>
<evidence type="ECO:0000313" key="7">
    <source>
        <dbReference type="Proteomes" id="UP000663829"/>
    </source>
</evidence>
<feature type="chain" id="PRO_5035686216" evidence="2">
    <location>
        <begin position="17"/>
        <end position="323"/>
    </location>
</feature>
<dbReference type="OrthoDB" id="10057299at2759"/>
<feature type="signal peptide" evidence="2">
    <location>
        <begin position="1"/>
        <end position="16"/>
    </location>
</feature>
<dbReference type="AlphaFoldDB" id="A0A814UR10"/>
<keyword evidence="7" id="KW-1185">Reference proteome</keyword>
<dbReference type="Proteomes" id="UP000677228">
    <property type="component" value="Unassembled WGS sequence"/>
</dbReference>
<evidence type="ECO:0000313" key="4">
    <source>
        <dbReference type="EMBL" id="CAF1175465.1"/>
    </source>
</evidence>
<dbReference type="Proteomes" id="UP000681722">
    <property type="component" value="Unassembled WGS sequence"/>
</dbReference>
<evidence type="ECO:0000256" key="1">
    <source>
        <dbReference type="SAM" id="MobiDB-lite"/>
    </source>
</evidence>
<dbReference type="EMBL" id="CAJOBA010003245">
    <property type="protein sequence ID" value="CAF3675624.1"/>
    <property type="molecule type" value="Genomic_DNA"/>
</dbReference>
<dbReference type="Proteomes" id="UP000682733">
    <property type="component" value="Unassembled WGS sequence"/>
</dbReference>